<feature type="transmembrane region" description="Helical" evidence="2">
    <location>
        <begin position="135"/>
        <end position="164"/>
    </location>
</feature>
<dbReference type="RefSeq" id="WP_284249744.1">
    <property type="nucleotide sequence ID" value="NZ_BSUM01000001.1"/>
</dbReference>
<feature type="compositionally biased region" description="Pro residues" evidence="1">
    <location>
        <begin position="16"/>
        <end position="34"/>
    </location>
</feature>
<protein>
    <recommendedName>
        <fullName evidence="5">Integral membrane protein</fullName>
    </recommendedName>
</protein>
<evidence type="ECO:0000313" key="3">
    <source>
        <dbReference type="EMBL" id="GMA30950.1"/>
    </source>
</evidence>
<evidence type="ECO:0008006" key="5">
    <source>
        <dbReference type="Google" id="ProtNLM"/>
    </source>
</evidence>
<feature type="compositionally biased region" description="Basic and acidic residues" evidence="1">
    <location>
        <begin position="1"/>
        <end position="11"/>
    </location>
</feature>
<evidence type="ECO:0000256" key="2">
    <source>
        <dbReference type="SAM" id="Phobius"/>
    </source>
</evidence>
<keyword evidence="2" id="KW-0472">Membrane</keyword>
<feature type="transmembrane region" description="Helical" evidence="2">
    <location>
        <begin position="185"/>
        <end position="204"/>
    </location>
</feature>
<organism evidence="3 4">
    <name type="scientific">Litorihabitans aurantiacus</name>
    <dbReference type="NCBI Taxonomy" id="1930061"/>
    <lineage>
        <taxon>Bacteria</taxon>
        <taxon>Bacillati</taxon>
        <taxon>Actinomycetota</taxon>
        <taxon>Actinomycetes</taxon>
        <taxon>Micrococcales</taxon>
        <taxon>Beutenbergiaceae</taxon>
        <taxon>Litorihabitans</taxon>
    </lineage>
</organism>
<keyword evidence="4" id="KW-1185">Reference proteome</keyword>
<name>A0AA37UTF4_9MICO</name>
<dbReference type="Proteomes" id="UP001157161">
    <property type="component" value="Unassembled WGS sequence"/>
</dbReference>
<keyword evidence="2" id="KW-0812">Transmembrane</keyword>
<reference evidence="3" key="1">
    <citation type="journal article" date="2014" name="Int. J. Syst. Evol. Microbiol.">
        <title>Complete genome sequence of Corynebacterium casei LMG S-19264T (=DSM 44701T), isolated from a smear-ripened cheese.</title>
        <authorList>
            <consortium name="US DOE Joint Genome Institute (JGI-PGF)"/>
            <person name="Walter F."/>
            <person name="Albersmeier A."/>
            <person name="Kalinowski J."/>
            <person name="Ruckert C."/>
        </authorList>
    </citation>
    <scope>NUCLEOTIDE SEQUENCE</scope>
    <source>
        <strain evidence="3">NBRC 112290</strain>
    </source>
</reference>
<keyword evidence="2" id="KW-1133">Transmembrane helix</keyword>
<evidence type="ECO:0000313" key="4">
    <source>
        <dbReference type="Proteomes" id="UP001157161"/>
    </source>
</evidence>
<dbReference type="EMBL" id="BSUM01000001">
    <property type="protein sequence ID" value="GMA30950.1"/>
    <property type="molecule type" value="Genomic_DNA"/>
</dbReference>
<accession>A0AA37UTF4</accession>
<comment type="caution">
    <text evidence="3">The sequence shown here is derived from an EMBL/GenBank/DDBJ whole genome shotgun (WGS) entry which is preliminary data.</text>
</comment>
<evidence type="ECO:0000256" key="1">
    <source>
        <dbReference type="SAM" id="MobiDB-lite"/>
    </source>
</evidence>
<sequence length="294" mass="29187">MTDPSSPDREPGSYGAPPPPAQPGPYGAPPPPASAYPSPQQGGFPPPPGYSGAPQPHDAGFPPPPPPGYGSGGSGSSDVGAAFSWAWPRFAANWGVMIGAALVWGVGIAIIAGVGFAIAGAVAGTSSAATTELGFAAATSFGIGGVIIVGILSMVAAFLSTLALTHGYLRVADTGRAEFGDFFRFRNAGQGILLVVLMGLAAGLLSFTGIGTLIVNFFGAFAVFLVVDRGAGAIDAIKGSIRLALDNAGVTAVAVLVSLAGVFVCFAGALVTIPLGSLVLAHAYRRSTNGHVPA</sequence>
<feature type="region of interest" description="Disordered" evidence="1">
    <location>
        <begin position="1"/>
        <end position="74"/>
    </location>
</feature>
<reference evidence="3" key="2">
    <citation type="submission" date="2023-02" db="EMBL/GenBank/DDBJ databases">
        <authorList>
            <person name="Sun Q."/>
            <person name="Mori K."/>
        </authorList>
    </citation>
    <scope>NUCLEOTIDE SEQUENCE</scope>
    <source>
        <strain evidence="3">NBRC 112290</strain>
    </source>
</reference>
<feature type="transmembrane region" description="Helical" evidence="2">
    <location>
        <begin position="94"/>
        <end position="123"/>
    </location>
</feature>
<gene>
    <name evidence="3" type="ORF">GCM10025875_09420</name>
</gene>
<proteinExistence type="predicted"/>
<feature type="transmembrane region" description="Helical" evidence="2">
    <location>
        <begin position="248"/>
        <end position="273"/>
    </location>
</feature>
<dbReference type="AlphaFoldDB" id="A0AA37UTF4"/>